<protein>
    <submittedName>
        <fullName evidence="2">ROK family protein</fullName>
    </submittedName>
</protein>
<dbReference type="AlphaFoldDB" id="A0A935CA82"/>
<evidence type="ECO:0000256" key="1">
    <source>
        <dbReference type="ARBA" id="ARBA00006479"/>
    </source>
</evidence>
<dbReference type="InterPro" id="IPR000600">
    <property type="entry name" value="ROK"/>
</dbReference>
<evidence type="ECO:0000313" key="3">
    <source>
        <dbReference type="Proteomes" id="UP000611723"/>
    </source>
</evidence>
<evidence type="ECO:0000313" key="2">
    <source>
        <dbReference type="EMBL" id="MBK6266394.1"/>
    </source>
</evidence>
<dbReference type="InterPro" id="IPR049874">
    <property type="entry name" value="ROK_cs"/>
</dbReference>
<dbReference type="PANTHER" id="PTHR18964:SF149">
    <property type="entry name" value="BIFUNCTIONAL UDP-N-ACETYLGLUCOSAMINE 2-EPIMERASE_N-ACETYLMANNOSAMINE KINASE"/>
    <property type="match status" value="1"/>
</dbReference>
<dbReference type="SUPFAM" id="SSF53067">
    <property type="entry name" value="Actin-like ATPase domain"/>
    <property type="match status" value="1"/>
</dbReference>
<dbReference type="CDD" id="cd24066">
    <property type="entry name" value="ASKHA_NBD_ROK_EcFRK-like"/>
    <property type="match status" value="1"/>
</dbReference>
<sequence>MNHESYLWGIDLGGTKIEGVVLKSMADPQVLLRKRIPTEADKGYRHVVQRIKLLIDQMAAELGTKPFKIGIGTPGSTDPDTRLLKNSNSTNLNNQPLQNDLEKILGIPVLMANDANCFAIAETRMGVVKEKFLDAKVVFGVIMGSGVGGGLVVNGKVLNGRHGIGGEWGHIFLDDAGEDCYCGKHGCVETILSGPALQRYYHKISGKDKTLQEIMANPAGDEFAQQTLNRLIYFFGKGLSTIVNIIDPDVIVLGGGVGNIPELYTEGVKSIEEFTFNPKLNTPILAPKLGDSAGVFGAAFLVA</sequence>
<name>A0A935CA82_9BACT</name>
<comment type="caution">
    <text evidence="2">The sequence shown here is derived from an EMBL/GenBank/DDBJ whole genome shotgun (WGS) entry which is preliminary data.</text>
</comment>
<dbReference type="RefSeq" id="WP_201432069.1">
    <property type="nucleotide sequence ID" value="NZ_JAEQBW010000007.1"/>
</dbReference>
<keyword evidence="3" id="KW-1185">Reference proteome</keyword>
<dbReference type="Pfam" id="PF00480">
    <property type="entry name" value="ROK"/>
    <property type="match status" value="1"/>
</dbReference>
<gene>
    <name evidence="2" type="ORF">JKA74_15220</name>
</gene>
<proteinExistence type="inferred from homology"/>
<dbReference type="PROSITE" id="PS01125">
    <property type="entry name" value="ROK"/>
    <property type="match status" value="1"/>
</dbReference>
<dbReference type="PANTHER" id="PTHR18964">
    <property type="entry name" value="ROK (REPRESSOR, ORF, KINASE) FAMILY"/>
    <property type="match status" value="1"/>
</dbReference>
<dbReference type="InterPro" id="IPR043129">
    <property type="entry name" value="ATPase_NBD"/>
</dbReference>
<dbReference type="Proteomes" id="UP000611723">
    <property type="component" value="Unassembled WGS sequence"/>
</dbReference>
<dbReference type="EMBL" id="JAEQBW010000007">
    <property type="protein sequence ID" value="MBK6266394.1"/>
    <property type="molecule type" value="Genomic_DNA"/>
</dbReference>
<comment type="similarity">
    <text evidence="1">Belongs to the ROK (NagC/XylR) family.</text>
</comment>
<reference evidence="2" key="1">
    <citation type="submission" date="2021-01" db="EMBL/GenBank/DDBJ databases">
        <title>Marivirga aurantiaca sp. nov., isolated from intertidal surface sediments.</title>
        <authorList>
            <person name="Zhang M."/>
        </authorList>
    </citation>
    <scope>NUCLEOTIDE SEQUENCE</scope>
    <source>
        <strain evidence="2">S37H4</strain>
    </source>
</reference>
<accession>A0A935CA82</accession>
<organism evidence="2 3">
    <name type="scientific">Marivirga aurantiaca</name>
    <dbReference type="NCBI Taxonomy" id="2802615"/>
    <lineage>
        <taxon>Bacteria</taxon>
        <taxon>Pseudomonadati</taxon>
        <taxon>Bacteroidota</taxon>
        <taxon>Cytophagia</taxon>
        <taxon>Cytophagales</taxon>
        <taxon>Marivirgaceae</taxon>
        <taxon>Marivirga</taxon>
    </lineage>
</organism>
<dbReference type="Gene3D" id="3.30.420.40">
    <property type="match status" value="2"/>
</dbReference>